<accession>A0A382DAX9</accession>
<organism evidence="1">
    <name type="scientific">marine metagenome</name>
    <dbReference type="NCBI Taxonomy" id="408172"/>
    <lineage>
        <taxon>unclassified sequences</taxon>
        <taxon>metagenomes</taxon>
        <taxon>ecological metagenomes</taxon>
    </lineage>
</organism>
<evidence type="ECO:0000313" key="1">
    <source>
        <dbReference type="EMBL" id="SVB35568.1"/>
    </source>
</evidence>
<gene>
    <name evidence="1" type="ORF">METZ01_LOCUS188422</name>
</gene>
<protein>
    <submittedName>
        <fullName evidence="1">Uncharacterized protein</fullName>
    </submittedName>
</protein>
<name>A0A382DAX9_9ZZZZ</name>
<dbReference type="EMBL" id="UINC01038485">
    <property type="protein sequence ID" value="SVB35568.1"/>
    <property type="molecule type" value="Genomic_DNA"/>
</dbReference>
<sequence>MKNYKAKKHKILPRKNNPRLAVWQVEFERVLIITLPPLLKPFKATSKDEAWEKAGKYIDDEVKREAERKTPVVNNPKLRYSKQMNCELVMELWKIFQ</sequence>
<dbReference type="AlphaFoldDB" id="A0A382DAX9"/>
<proteinExistence type="predicted"/>
<reference evidence="1" key="1">
    <citation type="submission" date="2018-05" db="EMBL/GenBank/DDBJ databases">
        <authorList>
            <person name="Lanie J.A."/>
            <person name="Ng W.-L."/>
            <person name="Kazmierczak K.M."/>
            <person name="Andrzejewski T.M."/>
            <person name="Davidsen T.M."/>
            <person name="Wayne K.J."/>
            <person name="Tettelin H."/>
            <person name="Glass J.I."/>
            <person name="Rusch D."/>
            <person name="Podicherti R."/>
            <person name="Tsui H.-C.T."/>
            <person name="Winkler M.E."/>
        </authorList>
    </citation>
    <scope>NUCLEOTIDE SEQUENCE</scope>
</reference>